<dbReference type="EMBL" id="RCSS01000199">
    <property type="protein sequence ID" value="RVD92506.1"/>
    <property type="molecule type" value="Genomic_DNA"/>
</dbReference>
<evidence type="ECO:0000313" key="2">
    <source>
        <dbReference type="EMBL" id="RVD92506.1"/>
    </source>
</evidence>
<comment type="caution">
    <text evidence="2">The sequence shown here is derived from an EMBL/GenBank/DDBJ whole genome shotgun (WGS) entry which is preliminary data.</text>
</comment>
<proteinExistence type="predicted"/>
<dbReference type="VEuPathDB" id="MicrosporidiaDB:TUBRATIS_009860"/>
<evidence type="ECO:0000256" key="1">
    <source>
        <dbReference type="SAM" id="Phobius"/>
    </source>
</evidence>
<gene>
    <name evidence="2" type="ORF">TUBRATIS_009860</name>
</gene>
<feature type="transmembrane region" description="Helical" evidence="1">
    <location>
        <begin position="27"/>
        <end position="50"/>
    </location>
</feature>
<feature type="transmembrane region" description="Helical" evidence="1">
    <location>
        <begin position="95"/>
        <end position="117"/>
    </location>
</feature>
<reference evidence="2 3" key="1">
    <citation type="submission" date="2018-10" db="EMBL/GenBank/DDBJ databases">
        <title>Draft genome sequence of the microsporidian Tubulinosema ratisbonensis.</title>
        <authorList>
            <person name="Polonais V."/>
            <person name="Peyretaillade E."/>
            <person name="Niehus S."/>
            <person name="Wawrzyniak I."/>
            <person name="Franchet A."/>
            <person name="Gaspin C."/>
            <person name="Reichstadt M."/>
            <person name="Belser C."/>
            <person name="Labadie K."/>
            <person name="Delbac F."/>
            <person name="Ferrandon D."/>
        </authorList>
    </citation>
    <scope>NUCLEOTIDE SEQUENCE [LARGE SCALE GENOMIC DNA]</scope>
    <source>
        <strain evidence="2 3">Franzen</strain>
    </source>
</reference>
<dbReference type="Proteomes" id="UP000282876">
    <property type="component" value="Unassembled WGS sequence"/>
</dbReference>
<feature type="transmembrane region" description="Helical" evidence="1">
    <location>
        <begin position="234"/>
        <end position="256"/>
    </location>
</feature>
<feature type="transmembrane region" description="Helical" evidence="1">
    <location>
        <begin position="177"/>
        <end position="197"/>
    </location>
</feature>
<accession>A0A437AND7</accession>
<organism evidence="2 3">
    <name type="scientific">Tubulinosema ratisbonensis</name>
    <dbReference type="NCBI Taxonomy" id="291195"/>
    <lineage>
        <taxon>Eukaryota</taxon>
        <taxon>Fungi</taxon>
        <taxon>Fungi incertae sedis</taxon>
        <taxon>Microsporidia</taxon>
        <taxon>Tubulinosematoidea</taxon>
        <taxon>Tubulinosematidae</taxon>
        <taxon>Tubulinosema</taxon>
    </lineage>
</organism>
<evidence type="ECO:0000313" key="3">
    <source>
        <dbReference type="Proteomes" id="UP000282876"/>
    </source>
</evidence>
<feature type="transmembrane region" description="Helical" evidence="1">
    <location>
        <begin position="137"/>
        <end position="156"/>
    </location>
</feature>
<keyword evidence="1" id="KW-1133">Transmembrane helix</keyword>
<dbReference type="AlphaFoldDB" id="A0A437AND7"/>
<feature type="transmembrane region" description="Helical" evidence="1">
    <location>
        <begin position="56"/>
        <end position="75"/>
    </location>
</feature>
<feature type="transmembrane region" description="Helical" evidence="1">
    <location>
        <begin position="203"/>
        <end position="222"/>
    </location>
</feature>
<sequence>MKITAKPTLQTTKNSKNHGLSFLLEKLLITFYFLESMVLLFIVLFLFNKYLNNNALIKEVVFIPMAYALFFSGLYSETEERGRFAELINSARRAYFLLFISLIVMITFLFLGYSEFFFVKTITEIFLTKSLSLDLEILFYTILINLKPIFILYLAYKLVSRLKIRNKKSQLDIAERSVNCLSIIFIFSLIFLFYHHKTFYDDQLILKIAIYWWFSDIFPNVYTKRYMKMDKWKMIVYIYKIFKILSLIVYLDFILLDTILKNNSVTQRIY</sequence>
<keyword evidence="1" id="KW-0472">Membrane</keyword>
<protein>
    <submittedName>
        <fullName evidence="2">Uncharacterized protein</fullName>
    </submittedName>
</protein>
<name>A0A437AND7_9MICR</name>
<keyword evidence="3" id="KW-1185">Reference proteome</keyword>
<keyword evidence="1" id="KW-0812">Transmembrane</keyword>